<evidence type="ECO:0000256" key="6">
    <source>
        <dbReference type="SAM" id="MobiDB-lite"/>
    </source>
</evidence>
<feature type="compositionally biased region" description="Basic and acidic residues" evidence="6">
    <location>
        <begin position="1"/>
        <end position="16"/>
    </location>
</feature>
<accession>A0A5N5TCQ1</accession>
<dbReference type="OrthoDB" id="9971592at2759"/>
<evidence type="ECO:0000256" key="4">
    <source>
        <dbReference type="ARBA" id="ARBA00038205"/>
    </source>
</evidence>
<reference evidence="7 8" key="1">
    <citation type="journal article" date="2019" name="PLoS Biol.">
        <title>Sex chromosomes control vertical transmission of feminizing Wolbachia symbionts in an isopod.</title>
        <authorList>
            <person name="Becking T."/>
            <person name="Chebbi M.A."/>
            <person name="Giraud I."/>
            <person name="Moumen B."/>
            <person name="Laverre T."/>
            <person name="Caubet Y."/>
            <person name="Peccoud J."/>
            <person name="Gilbert C."/>
            <person name="Cordaux R."/>
        </authorList>
    </citation>
    <scope>NUCLEOTIDE SEQUENCE [LARGE SCALE GENOMIC DNA]</scope>
    <source>
        <strain evidence="7">ANa2</strain>
        <tissue evidence="7">Whole body excluding digestive tract and cuticle</tissue>
    </source>
</reference>
<dbReference type="GO" id="GO:0033108">
    <property type="term" value="P:mitochondrial respiratory chain complex assembly"/>
    <property type="evidence" value="ECO:0007669"/>
    <property type="project" value="TreeGrafter"/>
</dbReference>
<dbReference type="SUPFAM" id="SSF47072">
    <property type="entry name" value="Cysteine alpha-hairpin motif"/>
    <property type="match status" value="1"/>
</dbReference>
<dbReference type="AlphaFoldDB" id="A0A5N5TCQ1"/>
<dbReference type="PANTHER" id="PTHR46811">
    <property type="entry name" value="COILED-COIL-HELIX-COILED-COIL-HELIX DOMAIN-CONTAINING PROTEIN 7"/>
    <property type="match status" value="1"/>
</dbReference>
<dbReference type="GO" id="GO:0005758">
    <property type="term" value="C:mitochondrial intermembrane space"/>
    <property type="evidence" value="ECO:0007669"/>
    <property type="project" value="UniProtKB-SubCell"/>
</dbReference>
<evidence type="ECO:0000256" key="5">
    <source>
        <dbReference type="ARBA" id="ARBA00039509"/>
    </source>
</evidence>
<protein>
    <recommendedName>
        <fullName evidence="5">Coiled-coil-helix-coiled-coil-helix domain-containing protein 7</fullName>
    </recommendedName>
</protein>
<organism evidence="7 8">
    <name type="scientific">Armadillidium nasatum</name>
    <dbReference type="NCBI Taxonomy" id="96803"/>
    <lineage>
        <taxon>Eukaryota</taxon>
        <taxon>Metazoa</taxon>
        <taxon>Ecdysozoa</taxon>
        <taxon>Arthropoda</taxon>
        <taxon>Crustacea</taxon>
        <taxon>Multicrustacea</taxon>
        <taxon>Malacostraca</taxon>
        <taxon>Eumalacostraca</taxon>
        <taxon>Peracarida</taxon>
        <taxon>Isopoda</taxon>
        <taxon>Oniscidea</taxon>
        <taxon>Crinocheta</taxon>
        <taxon>Armadillidiidae</taxon>
        <taxon>Armadillidium</taxon>
    </lineage>
</organism>
<keyword evidence="3" id="KW-1015">Disulfide bond</keyword>
<name>A0A5N5TCQ1_9CRUS</name>
<dbReference type="EMBL" id="SEYY01003175">
    <property type="protein sequence ID" value="KAB7504434.1"/>
    <property type="molecule type" value="Genomic_DNA"/>
</dbReference>
<comment type="caution">
    <text evidence="7">The sequence shown here is derived from an EMBL/GenBank/DDBJ whole genome shotgun (WGS) entry which is preliminary data.</text>
</comment>
<dbReference type="PANTHER" id="PTHR46811:SF1">
    <property type="entry name" value="COILED-COIL-HELIX-COILED-COIL-HELIX DOMAIN-CONTAINING PROTEIN 7"/>
    <property type="match status" value="1"/>
</dbReference>
<dbReference type="Gene3D" id="1.10.287.1130">
    <property type="entry name" value="CytochromE C oxidase copper chaperone"/>
    <property type="match status" value="1"/>
</dbReference>
<evidence type="ECO:0000256" key="1">
    <source>
        <dbReference type="ARBA" id="ARBA00004569"/>
    </source>
</evidence>
<dbReference type="InterPro" id="IPR051040">
    <property type="entry name" value="COX23"/>
</dbReference>
<feature type="region of interest" description="Disordered" evidence="6">
    <location>
        <begin position="1"/>
        <end position="29"/>
    </location>
</feature>
<comment type="subcellular location">
    <subcellularLocation>
        <location evidence="1">Mitochondrion intermembrane space</location>
    </subcellularLocation>
</comment>
<evidence type="ECO:0000256" key="3">
    <source>
        <dbReference type="ARBA" id="ARBA00023157"/>
    </source>
</evidence>
<gene>
    <name evidence="7" type="primary">chchd7</name>
    <name evidence="7" type="ORF">Anas_04751</name>
</gene>
<comment type="similarity">
    <text evidence="4">Belongs to the CHCHD7 family.</text>
</comment>
<dbReference type="PROSITE" id="PS51808">
    <property type="entry name" value="CHCH"/>
    <property type="match status" value="1"/>
</dbReference>
<evidence type="ECO:0000313" key="7">
    <source>
        <dbReference type="EMBL" id="KAB7504434.1"/>
    </source>
</evidence>
<proteinExistence type="inferred from homology"/>
<keyword evidence="8" id="KW-1185">Reference proteome</keyword>
<evidence type="ECO:0000313" key="8">
    <source>
        <dbReference type="Proteomes" id="UP000326759"/>
    </source>
</evidence>
<dbReference type="InterPro" id="IPR009069">
    <property type="entry name" value="Cys_alpha_HP_mot_SF"/>
</dbReference>
<keyword evidence="2" id="KW-0496">Mitochondrion</keyword>
<evidence type="ECO:0000256" key="2">
    <source>
        <dbReference type="ARBA" id="ARBA00023128"/>
    </source>
</evidence>
<dbReference type="Proteomes" id="UP000326759">
    <property type="component" value="Unassembled WGS sequence"/>
</dbReference>
<sequence>MSEKDGLSRESKRQARSENATKMMDHSKNPCIHEQKLSMKCLNDNNFDKESCYEFFDNYNKCKDFWGAIQLDRRRKRIRPYLPPVEERETIKKEYMANQHSQS</sequence>